<dbReference type="VEuPathDB" id="TriTrypDB:TvY486_0806220"/>
<evidence type="ECO:0000256" key="1">
    <source>
        <dbReference type="SAM" id="MobiDB-lite"/>
    </source>
</evidence>
<proteinExistence type="predicted"/>
<reference evidence="2" key="1">
    <citation type="journal article" date="2012" name="Proc. Natl. Acad. Sci. U.S.A.">
        <title>Antigenic diversity is generated by distinct evolutionary mechanisms in African trypanosome species.</title>
        <authorList>
            <person name="Jackson A.P."/>
            <person name="Berry A."/>
            <person name="Aslett M."/>
            <person name="Allison H.C."/>
            <person name="Burton P."/>
            <person name="Vavrova-Anderson J."/>
            <person name="Brown R."/>
            <person name="Browne H."/>
            <person name="Corton N."/>
            <person name="Hauser H."/>
            <person name="Gamble J."/>
            <person name="Gilderthorp R."/>
            <person name="Marcello L."/>
            <person name="McQuillan J."/>
            <person name="Otto T.D."/>
            <person name="Quail M.A."/>
            <person name="Sanders M.J."/>
            <person name="van Tonder A."/>
            <person name="Ginger M.L."/>
            <person name="Field M.C."/>
            <person name="Barry J.D."/>
            <person name="Hertz-Fowler C."/>
            <person name="Berriman M."/>
        </authorList>
    </citation>
    <scope>NUCLEOTIDE SEQUENCE</scope>
    <source>
        <strain evidence="2">Y486</strain>
    </source>
</reference>
<gene>
    <name evidence="2" type="ORF">TVY486_0806220</name>
</gene>
<dbReference type="AlphaFoldDB" id="G0U1Q8"/>
<sequence length="373" mass="40152">MRQLRSAVRRVLLFHPNVVTNHGSDAAAVQKGSDGIVVRMKDAAESLVTELIRVLSLGLCRGKDLWSVLETLEEVPNKILRQEREGSPVRQTLHRLKFSSQLIYVVKSTLPHGPNALRERAVMRLMLSQGVLLASLELIARWNAARLAQLYNRPQLSVLCDGDGIQWDAFLVSCTPIGGVTLEQIEAGVPKDTLVTRFDLKLVLSDAEEAESHGDVGETVPSLSSGAAEPGGLQGKVGITSGADPLEVEVTGGAEEKQETEEEAVEEGREGPVGATTTDICASLLNSDGAADEKATKNRRGRRRKGGKLRGAICSEQGKDVVESSGAPSPGTEVSAIELLLDKAELALVAKWKLLATELEEHEALLFAEADYR</sequence>
<evidence type="ECO:0000313" key="2">
    <source>
        <dbReference type="EMBL" id="CCC50015.1"/>
    </source>
</evidence>
<feature type="region of interest" description="Disordered" evidence="1">
    <location>
        <begin position="210"/>
        <end position="275"/>
    </location>
</feature>
<dbReference type="EMBL" id="HE573024">
    <property type="protein sequence ID" value="CCC50015.1"/>
    <property type="molecule type" value="Genomic_DNA"/>
</dbReference>
<name>G0U1Q8_TRYVY</name>
<protein>
    <submittedName>
        <fullName evidence="2">Uncharacterized protein</fullName>
    </submittedName>
</protein>
<accession>G0U1Q8</accession>
<organism evidence="2">
    <name type="scientific">Trypanosoma vivax (strain Y486)</name>
    <dbReference type="NCBI Taxonomy" id="1055687"/>
    <lineage>
        <taxon>Eukaryota</taxon>
        <taxon>Discoba</taxon>
        <taxon>Euglenozoa</taxon>
        <taxon>Kinetoplastea</taxon>
        <taxon>Metakinetoplastina</taxon>
        <taxon>Trypanosomatida</taxon>
        <taxon>Trypanosomatidae</taxon>
        <taxon>Trypanosoma</taxon>
        <taxon>Duttonella</taxon>
    </lineage>
</organism>